<accession>A0A3N4NYP8</accession>
<dbReference type="RefSeq" id="WP_123896134.1">
    <property type="nucleotide sequence ID" value="NZ_RPFJ01000002.1"/>
</dbReference>
<dbReference type="PROSITE" id="PS50126">
    <property type="entry name" value="S1"/>
    <property type="match status" value="1"/>
</dbReference>
<dbReference type="InterPro" id="IPR040764">
    <property type="entry name" value="CvfB_WH"/>
</dbReference>
<dbReference type="InterPro" id="IPR014464">
    <property type="entry name" value="CvfB_fam"/>
</dbReference>
<dbReference type="PANTHER" id="PTHR37296:SF1">
    <property type="entry name" value="CONSERVED VIRULENCE FACTOR B"/>
    <property type="match status" value="1"/>
</dbReference>
<dbReference type="OrthoDB" id="9801597at2"/>
<dbReference type="InterPro" id="IPR012340">
    <property type="entry name" value="NA-bd_OB-fold"/>
</dbReference>
<comment type="caution">
    <text evidence="3">The sequence shown here is derived from an EMBL/GenBank/DDBJ whole genome shotgun (WGS) entry which is preliminary data.</text>
</comment>
<reference evidence="3 4" key="1">
    <citation type="submission" date="2018-11" db="EMBL/GenBank/DDBJ databases">
        <title>Aureibaculum marinum gen. nov., sp. nov., a member of the family Flavobacteriaceae isolated from the Bohai Sea.</title>
        <authorList>
            <person name="Ji X."/>
        </authorList>
    </citation>
    <scope>NUCLEOTIDE SEQUENCE [LARGE SCALE GENOMIC DNA]</scope>
    <source>
        <strain evidence="3 4">BH-SD17</strain>
    </source>
</reference>
<dbReference type="SUPFAM" id="SSF50249">
    <property type="entry name" value="Nucleic acid-binding proteins"/>
    <property type="match status" value="1"/>
</dbReference>
<keyword evidence="4" id="KW-1185">Reference proteome</keyword>
<sequence>MITLGKYNKLTILEKTENGLILKDNTNEKVLLPTKYCPKKYELKSVIEVFIYHDNKGKKIATTQKPKLERYQFALLQVVTLTKVGAFLNWGLDKDLLVPFGEQKEDMIEGRWYVVYLDVDESTNRLFASSYIEKQLQNINITVKEGQEVELLVYQKTDLGYVVIINNEHKGLVYKNEVFTDINIGDALKGYVKKIREDKNIDISLQPIGYRKFNDVNCNLILTKLSENNRFLPISDKSSPDKIYDSLGISKKAFKKAIGFLYKQKVISIEENGIKLLSTKNNNQ</sequence>
<protein>
    <submittedName>
        <fullName evidence="3">GntR family transcriptional regulator</fullName>
    </submittedName>
</protein>
<dbReference type="Proteomes" id="UP000270856">
    <property type="component" value="Unassembled WGS sequence"/>
</dbReference>
<dbReference type="Pfam" id="PF17783">
    <property type="entry name" value="WHD_CvfB"/>
    <property type="match status" value="1"/>
</dbReference>
<organism evidence="3 4">
    <name type="scientific">Aureibaculum marinum</name>
    <dbReference type="NCBI Taxonomy" id="2487930"/>
    <lineage>
        <taxon>Bacteria</taxon>
        <taxon>Pseudomonadati</taxon>
        <taxon>Bacteroidota</taxon>
        <taxon>Flavobacteriia</taxon>
        <taxon>Flavobacteriales</taxon>
        <taxon>Flavobacteriaceae</taxon>
        <taxon>Aureibaculum</taxon>
    </lineage>
</organism>
<comment type="similarity">
    <text evidence="1">Belongs to the CvfB family.</text>
</comment>
<dbReference type="Gene3D" id="1.10.10.10">
    <property type="entry name" value="Winged helix-like DNA-binding domain superfamily/Winged helix DNA-binding domain"/>
    <property type="match status" value="1"/>
</dbReference>
<dbReference type="AlphaFoldDB" id="A0A3N4NYP8"/>
<dbReference type="EMBL" id="RPFJ01000002">
    <property type="protein sequence ID" value="RPD99947.1"/>
    <property type="molecule type" value="Genomic_DNA"/>
</dbReference>
<dbReference type="InterPro" id="IPR036388">
    <property type="entry name" value="WH-like_DNA-bd_sf"/>
</dbReference>
<gene>
    <name evidence="3" type="ORF">EGM88_01385</name>
</gene>
<dbReference type="InterPro" id="IPR039566">
    <property type="entry name" value="CvfB_S1_st"/>
</dbReference>
<dbReference type="GO" id="GO:0003676">
    <property type="term" value="F:nucleic acid binding"/>
    <property type="evidence" value="ECO:0007669"/>
    <property type="project" value="InterPro"/>
</dbReference>
<dbReference type="InterPro" id="IPR003029">
    <property type="entry name" value="S1_domain"/>
</dbReference>
<evidence type="ECO:0000259" key="2">
    <source>
        <dbReference type="PROSITE" id="PS50126"/>
    </source>
</evidence>
<evidence type="ECO:0000256" key="1">
    <source>
        <dbReference type="PIRNR" id="PIRNR012524"/>
    </source>
</evidence>
<feature type="domain" description="S1 motif" evidence="2">
    <location>
        <begin position="146"/>
        <end position="206"/>
    </location>
</feature>
<dbReference type="Pfam" id="PF13509">
    <property type="entry name" value="S1_2"/>
    <property type="match status" value="1"/>
</dbReference>
<proteinExistence type="inferred from homology"/>
<evidence type="ECO:0000313" key="3">
    <source>
        <dbReference type="EMBL" id="RPD99947.1"/>
    </source>
</evidence>
<dbReference type="Gene3D" id="2.40.50.140">
    <property type="entry name" value="Nucleic acid-binding proteins"/>
    <property type="match status" value="1"/>
</dbReference>
<dbReference type="SMART" id="SM00316">
    <property type="entry name" value="S1"/>
    <property type="match status" value="1"/>
</dbReference>
<name>A0A3N4NYP8_9FLAO</name>
<dbReference type="PIRSF" id="PIRSF012524">
    <property type="entry name" value="YitL_S1"/>
    <property type="match status" value="1"/>
</dbReference>
<dbReference type="PANTHER" id="PTHR37296">
    <property type="entry name" value="CONSERVED VIRULENCE FACTOR B"/>
    <property type="match status" value="1"/>
</dbReference>
<evidence type="ECO:0000313" key="4">
    <source>
        <dbReference type="Proteomes" id="UP000270856"/>
    </source>
</evidence>